<protein>
    <submittedName>
        <fullName evidence="1">Transducin/WD40 repeat-like superfamily protein</fullName>
    </submittedName>
</protein>
<dbReference type="EMBL" id="JBFOLK010000013">
    <property type="protein sequence ID" value="KAL2466993.1"/>
    <property type="molecule type" value="Genomic_DNA"/>
</dbReference>
<accession>A0ABD1PSU2</accession>
<keyword evidence="2" id="KW-1185">Reference proteome</keyword>
<evidence type="ECO:0000313" key="2">
    <source>
        <dbReference type="Proteomes" id="UP001604336"/>
    </source>
</evidence>
<dbReference type="PANTHER" id="PTHR43991:SF38">
    <property type="entry name" value="OS02G0721600 PROTEIN"/>
    <property type="match status" value="1"/>
</dbReference>
<gene>
    <name evidence="1" type="ORF">Adt_42844</name>
</gene>
<comment type="caution">
    <text evidence="1">The sequence shown here is derived from an EMBL/GenBank/DDBJ whole genome shotgun (WGS) entry which is preliminary data.</text>
</comment>
<reference evidence="2" key="1">
    <citation type="submission" date="2024-07" db="EMBL/GenBank/DDBJ databases">
        <title>Two chromosome-level genome assemblies of Korean endemic species Abeliophyllum distichum and Forsythia ovata (Oleaceae).</title>
        <authorList>
            <person name="Jang H."/>
        </authorList>
    </citation>
    <scope>NUCLEOTIDE SEQUENCE [LARGE SCALE GENOMIC DNA]</scope>
</reference>
<name>A0ABD1PSU2_9LAMI</name>
<dbReference type="AlphaFoldDB" id="A0ABD1PSU2"/>
<proteinExistence type="predicted"/>
<evidence type="ECO:0000313" key="1">
    <source>
        <dbReference type="EMBL" id="KAL2466993.1"/>
    </source>
</evidence>
<dbReference type="PANTHER" id="PTHR43991">
    <property type="entry name" value="WD REPEAT PROTEIN (AFU_ORTHOLOGUE AFUA_8G05640)-RELATED"/>
    <property type="match status" value="1"/>
</dbReference>
<sequence length="250" mass="28791">MLVMQKLYMKWKMWTMIWTVESRGRDFSGSDSDLDEYDYMNKRNQDISAAQVRSGRDIQGIPWGSLGITKKRYRKTRLEQYRNYENKPQSGEGLEKECKITKKGSSYYEFRRNSTSVKSTILHFQLRNLVWSTSKHDVYFMSQSSVMHWSSLTCKKSEVLNVSGHVAPSENYPGSLLEGFTQTQVSTLAVKDNLLVRWRISGRTNLQDRPGICYCTRPTDPDNAITNAVEIYTSSSGAIHFIASNNDCWS</sequence>
<dbReference type="Proteomes" id="UP001604336">
    <property type="component" value="Unassembled WGS sequence"/>
</dbReference>
<organism evidence="1 2">
    <name type="scientific">Abeliophyllum distichum</name>
    <dbReference type="NCBI Taxonomy" id="126358"/>
    <lineage>
        <taxon>Eukaryota</taxon>
        <taxon>Viridiplantae</taxon>
        <taxon>Streptophyta</taxon>
        <taxon>Embryophyta</taxon>
        <taxon>Tracheophyta</taxon>
        <taxon>Spermatophyta</taxon>
        <taxon>Magnoliopsida</taxon>
        <taxon>eudicotyledons</taxon>
        <taxon>Gunneridae</taxon>
        <taxon>Pentapetalae</taxon>
        <taxon>asterids</taxon>
        <taxon>lamiids</taxon>
        <taxon>Lamiales</taxon>
        <taxon>Oleaceae</taxon>
        <taxon>Forsythieae</taxon>
        <taxon>Abeliophyllum</taxon>
    </lineage>
</organism>